<name>A0A840UL42_9BACT</name>
<keyword evidence="3" id="KW-1185">Reference proteome</keyword>
<dbReference type="InterPro" id="IPR016181">
    <property type="entry name" value="Acyl_CoA_acyltransferase"/>
</dbReference>
<dbReference type="InterPro" id="IPR038740">
    <property type="entry name" value="BioF2-like_GNAT_dom"/>
</dbReference>
<gene>
    <name evidence="2" type="ORF">HNQ81_000747</name>
</gene>
<dbReference type="SUPFAM" id="SSF55729">
    <property type="entry name" value="Acyl-CoA N-acyltransferases (Nat)"/>
    <property type="match status" value="1"/>
</dbReference>
<sequence length="349" mass="38913">MIEIVENPCPEGWRDYCARHPSAQFAHLWEWATALAAVYDLPAFFLLARQTGMPASRAGLLPLVHFAPPDGPARLISLPYTDGAGILADDQAAGNQLLAAALDLAEKLDAPHLELRQYGQASFDPKIAEPTWLYHAHAFKVGLQRPLPAATAALWDGLAAKVRNQVRKAWRCGCVGRVGGMELLDDFYAVFSENMRDLGSPTHPENLFRRVLAEHRLGARCLVIYNQDLPVAAALVFTLGDTLGNPWAASLRRYRPLCPNMLLYWLMLCQGVRSGCRRFDFGRSSQGTATCRFKLQWGAMMTPLTWHVFSRPAHCWHPADETLVDEAWKSMDLAASRLQGPAIRRWISL</sequence>
<dbReference type="PANTHER" id="PTHR36174">
    <property type="entry name" value="LIPID II:GLYCINE GLYCYLTRANSFERASE"/>
    <property type="match status" value="1"/>
</dbReference>
<evidence type="ECO:0000313" key="2">
    <source>
        <dbReference type="EMBL" id="MBB5347037.1"/>
    </source>
</evidence>
<evidence type="ECO:0000313" key="3">
    <source>
        <dbReference type="Proteomes" id="UP000539642"/>
    </source>
</evidence>
<dbReference type="RefSeq" id="WP_183348427.1">
    <property type="nucleotide sequence ID" value="NZ_JACHEO010000002.1"/>
</dbReference>
<dbReference type="PANTHER" id="PTHR36174:SF1">
    <property type="entry name" value="LIPID II:GLYCINE GLYCYLTRANSFERASE"/>
    <property type="match status" value="1"/>
</dbReference>
<reference evidence="2 3" key="1">
    <citation type="submission" date="2020-08" db="EMBL/GenBank/DDBJ databases">
        <title>Genomic Encyclopedia of Type Strains, Phase IV (KMG-IV): sequencing the most valuable type-strain genomes for metagenomic binning, comparative biology and taxonomic classification.</title>
        <authorList>
            <person name="Goeker M."/>
        </authorList>
    </citation>
    <scope>NUCLEOTIDE SEQUENCE [LARGE SCALE GENOMIC DNA]</scope>
    <source>
        <strain evidence="2 3">DSM 28570</strain>
    </source>
</reference>
<evidence type="ECO:0000259" key="1">
    <source>
        <dbReference type="Pfam" id="PF13480"/>
    </source>
</evidence>
<dbReference type="Pfam" id="PF13480">
    <property type="entry name" value="Acetyltransf_6"/>
    <property type="match status" value="1"/>
</dbReference>
<comment type="caution">
    <text evidence="2">The sequence shown here is derived from an EMBL/GenBank/DDBJ whole genome shotgun (WGS) entry which is preliminary data.</text>
</comment>
<accession>A0A840UL42</accession>
<dbReference type="Proteomes" id="UP000539642">
    <property type="component" value="Unassembled WGS sequence"/>
</dbReference>
<feature type="domain" description="BioF2-like acetyltransferase" evidence="1">
    <location>
        <begin position="161"/>
        <end position="285"/>
    </location>
</feature>
<dbReference type="Gene3D" id="3.40.630.30">
    <property type="match status" value="1"/>
</dbReference>
<dbReference type="InterPro" id="IPR050644">
    <property type="entry name" value="PG_Glycine_Bridge_Synth"/>
</dbReference>
<organism evidence="2 3">
    <name type="scientific">Desulfoprunum benzoelyticum</name>
    <dbReference type="NCBI Taxonomy" id="1506996"/>
    <lineage>
        <taxon>Bacteria</taxon>
        <taxon>Pseudomonadati</taxon>
        <taxon>Thermodesulfobacteriota</taxon>
        <taxon>Desulfobulbia</taxon>
        <taxon>Desulfobulbales</taxon>
        <taxon>Desulfobulbaceae</taxon>
        <taxon>Desulfoprunum</taxon>
    </lineage>
</organism>
<proteinExistence type="predicted"/>
<dbReference type="AlphaFoldDB" id="A0A840UL42"/>
<protein>
    <submittedName>
        <fullName evidence="2">FemAB-related protein (PEP-CTERM system-associated)</fullName>
    </submittedName>
</protein>
<dbReference type="EMBL" id="JACHEO010000002">
    <property type="protein sequence ID" value="MBB5347037.1"/>
    <property type="molecule type" value="Genomic_DNA"/>
</dbReference>